<comment type="similarity">
    <text evidence="1 6">Belongs to the V-ATPase C subunit family.</text>
</comment>
<dbReference type="EMBL" id="JR037435">
    <property type="protein sequence ID" value="AEY57768.1"/>
    <property type="molecule type" value="mRNA"/>
</dbReference>
<evidence type="ECO:0000256" key="2">
    <source>
        <dbReference type="ARBA" id="ARBA00022448"/>
    </source>
</evidence>
<organism evidence="7">
    <name type="scientific">Apis cerana</name>
    <name type="common">Indian honeybee</name>
    <dbReference type="NCBI Taxonomy" id="7461"/>
    <lineage>
        <taxon>Eukaryota</taxon>
        <taxon>Metazoa</taxon>
        <taxon>Ecdysozoa</taxon>
        <taxon>Arthropoda</taxon>
        <taxon>Hexapoda</taxon>
        <taxon>Insecta</taxon>
        <taxon>Pterygota</taxon>
        <taxon>Neoptera</taxon>
        <taxon>Endopterygota</taxon>
        <taxon>Hymenoptera</taxon>
        <taxon>Apocrita</taxon>
        <taxon>Aculeata</taxon>
        <taxon>Apoidea</taxon>
        <taxon>Anthophila</taxon>
        <taxon>Apidae</taxon>
        <taxon>Apis</taxon>
    </lineage>
</organism>
<keyword evidence="2 6" id="KW-0813">Transport</keyword>
<proteinExistence type="evidence at transcript level"/>
<dbReference type="AlphaFoldDB" id="V9IAU4"/>
<dbReference type="InterPro" id="IPR036132">
    <property type="entry name" value="Vac_ATP_synth_c_sf"/>
</dbReference>
<sequence>MTEYWLISAPGDKTCQQTWETMNNLTSKQHSLSVNYKFHIPDLKVGTLDQLVGLSDDLGKLDAYVEQITRKVATYLGEVLEDQRDKLHENLLANNSDLPSYITRFQWDMAKYPIKQSLRNIADIISKQVGQIDADLKTKSTTYNNLKGSLQNLEKKQTGSLLTRNLADLVKKEHFILDSEYLTTLLVIVPRANFQDWYSGYEKLTKMVVPRTTQLITQDSEYGLFTVTLFKKVIEEFKLHAREKKFIVRDFTYNEEELAAGKNEITKLVTDKKKQFGPLVRWLKVNFSECFCAWIHVKALRVFVESVLRYGLPVNFQAILLHPHRKCARRLRDVLNQHYAHLDSSATASSAAQGTQDSVDIPGLGFGQNDYFPYVYYKINVDMVDNKV</sequence>
<dbReference type="GO" id="GO:0046961">
    <property type="term" value="F:proton-transporting ATPase activity, rotational mechanism"/>
    <property type="evidence" value="ECO:0007669"/>
    <property type="project" value="InterPro"/>
</dbReference>
<protein>
    <recommendedName>
        <fullName evidence="5 6">V-type proton ATPase subunit C</fullName>
    </recommendedName>
</protein>
<name>V9IAU4_APICE</name>
<dbReference type="PANTHER" id="PTHR10137">
    <property type="entry name" value="V-TYPE PROTON ATPASE SUBUNIT C"/>
    <property type="match status" value="1"/>
</dbReference>
<dbReference type="Pfam" id="PF03223">
    <property type="entry name" value="V-ATPase_C"/>
    <property type="match status" value="1"/>
</dbReference>
<comment type="function">
    <text evidence="6">Subunit of the V1 complex of vacuolar(H+)-ATPase (V-ATPase), a multisubunit enzyme composed of a peripheral complex (V1) that hydrolyzes ATP and a membrane integral complex (V0) that translocates protons. V-ATPase is responsible for acidifying and maintaining the pH of intracellular compartments and in some cell types, is targeted to the plasma membrane, where it is responsible for acidifying the extracellular environment. Subunit C is necessary for the assembly of the catalytic sector of the enzyme and is likely to have a specific function in its catalytic activity.</text>
</comment>
<keyword evidence="3 6" id="KW-0375">Hydrogen ion transport</keyword>
<dbReference type="EMBL" id="JR037434">
    <property type="protein sequence ID" value="AEY57767.1"/>
    <property type="molecule type" value="mRNA"/>
</dbReference>
<evidence type="ECO:0000256" key="5">
    <source>
        <dbReference type="ARBA" id="ARBA00071118"/>
    </source>
</evidence>
<dbReference type="PANTHER" id="PTHR10137:SF0">
    <property type="entry name" value="V-TYPE PROTON ATPASE SUBUNIT C"/>
    <property type="match status" value="1"/>
</dbReference>
<dbReference type="Gene3D" id="3.30.70.100">
    <property type="match status" value="1"/>
</dbReference>
<evidence type="ECO:0000256" key="3">
    <source>
        <dbReference type="ARBA" id="ARBA00022781"/>
    </source>
</evidence>
<evidence type="ECO:0000256" key="1">
    <source>
        <dbReference type="ARBA" id="ARBA00006138"/>
    </source>
</evidence>
<accession>V9IAU4</accession>
<dbReference type="InterPro" id="IPR004907">
    <property type="entry name" value="ATPase_V1-cplx_csu"/>
</dbReference>
<dbReference type="SUPFAM" id="SSF118203">
    <property type="entry name" value="Vacuolar ATP synthase subunit C"/>
    <property type="match status" value="1"/>
</dbReference>
<dbReference type="Gene3D" id="3.30.70.1180">
    <property type="entry name" value="Vacuolar atp synthase subunit c, domain 1"/>
    <property type="match status" value="1"/>
</dbReference>
<dbReference type="CDD" id="cd14785">
    <property type="entry name" value="V-ATPase_C"/>
    <property type="match status" value="1"/>
</dbReference>
<dbReference type="Gene3D" id="1.20.1460.10">
    <property type="entry name" value="subunit c (vma5p) of the yeast v-atpase, domain 2"/>
    <property type="match status" value="1"/>
</dbReference>
<comment type="subunit">
    <text evidence="6">V-ATPase is a heteromultimeric enzyme made up of two complexes: the ATP-hydrolytic V1 complex and the proton translocation V0 complex. The V1 complex consists of three catalytic AB heterodimers that form a heterohexamer, three peripheral stalks each consisting of EG heterodimers, one central rotor including subunits D and F, and the regulatory subunits C and H. The proton translocation complex V0 consists of the proton transport subunit a, a ring of proteolipid subunits c9c'', rotary subunit d, subunits e and f, and two accessory subunits.</text>
</comment>
<gene>
    <name evidence="7" type="ORF">ACCB00391.1</name>
    <name evidence="8" type="ORF">ACCB00391.2</name>
</gene>
<evidence type="ECO:0000313" key="7">
    <source>
        <dbReference type="EMBL" id="AEY57767.1"/>
    </source>
</evidence>
<keyword evidence="4 6" id="KW-0406">Ion transport</keyword>
<evidence type="ECO:0000256" key="4">
    <source>
        <dbReference type="ARBA" id="ARBA00023065"/>
    </source>
</evidence>
<reference evidence="7" key="1">
    <citation type="submission" date="2011-11" db="EMBL/GenBank/DDBJ databases">
        <title>Decoding the brain transcriptome of the Eastern honeybee (Apis cerana) based on pyrosequencing.</title>
        <authorList>
            <person name="Sun L."/>
            <person name="Zheng H."/>
            <person name="Wang Y."/>
            <person name="Xie X."/>
            <person name="Zhu Y."/>
            <person name="Gu W."/>
            <person name="Wang S."/>
        </authorList>
    </citation>
    <scope>NUCLEOTIDE SEQUENCE</scope>
    <source>
        <tissue evidence="7">Brain</tissue>
    </source>
</reference>
<dbReference type="GO" id="GO:0000221">
    <property type="term" value="C:vacuolar proton-transporting V-type ATPase, V1 domain"/>
    <property type="evidence" value="ECO:0007669"/>
    <property type="project" value="TreeGrafter"/>
</dbReference>
<dbReference type="FunFam" id="3.30.70.100:FF:000002">
    <property type="entry name" value="V-type proton ATPase subunit C"/>
    <property type="match status" value="1"/>
</dbReference>
<dbReference type="KEGG" id="acer:107997632"/>
<dbReference type="GO" id="GO:0005765">
    <property type="term" value="C:lysosomal membrane"/>
    <property type="evidence" value="ECO:0007669"/>
    <property type="project" value="TreeGrafter"/>
</dbReference>
<evidence type="ECO:0000256" key="6">
    <source>
        <dbReference type="RuleBase" id="RU364010"/>
    </source>
</evidence>
<evidence type="ECO:0000313" key="8">
    <source>
        <dbReference type="EMBL" id="AEY57768.1"/>
    </source>
</evidence>